<comment type="caution">
    <text evidence="2">The sequence shown here is derived from an EMBL/GenBank/DDBJ whole genome shotgun (WGS) entry which is preliminary data.</text>
</comment>
<reference evidence="2" key="1">
    <citation type="submission" date="2019-03" db="EMBL/GenBank/DDBJ databases">
        <title>Single cell metagenomics reveals metabolic interactions within the superorganism composed of flagellate Streblomastix strix and complex community of Bacteroidetes bacteria on its surface.</title>
        <authorList>
            <person name="Treitli S.C."/>
            <person name="Kolisko M."/>
            <person name="Husnik F."/>
            <person name="Keeling P."/>
            <person name="Hampl V."/>
        </authorList>
    </citation>
    <scope>NUCLEOTIDE SEQUENCE</scope>
    <source>
        <strain evidence="2">STM</strain>
    </source>
</reference>
<sequence>MRTFIPKPETQSHAMQSHFTTASQASMGAVLQAYKDKTAQRMEMDDDELLQGKFEETAQRAAFDDEEEF</sequence>
<dbReference type="AlphaFoldDB" id="A0A5J4SJN3"/>
<protein>
    <submittedName>
        <fullName evidence="2">Uncharacterized protein</fullName>
    </submittedName>
</protein>
<feature type="region of interest" description="Disordered" evidence="1">
    <location>
        <begin position="1"/>
        <end position="20"/>
    </location>
</feature>
<feature type="compositionally biased region" description="Polar residues" evidence="1">
    <location>
        <begin position="9"/>
        <end position="20"/>
    </location>
</feature>
<name>A0A5J4SJN3_9ZZZZ</name>
<evidence type="ECO:0000256" key="1">
    <source>
        <dbReference type="SAM" id="MobiDB-lite"/>
    </source>
</evidence>
<gene>
    <name evidence="2" type="ORF">EZS27_006462</name>
</gene>
<organism evidence="2">
    <name type="scientific">termite gut metagenome</name>
    <dbReference type="NCBI Taxonomy" id="433724"/>
    <lineage>
        <taxon>unclassified sequences</taxon>
        <taxon>metagenomes</taxon>
        <taxon>organismal metagenomes</taxon>
    </lineage>
</organism>
<proteinExistence type="predicted"/>
<accession>A0A5J4SJN3</accession>
<evidence type="ECO:0000313" key="2">
    <source>
        <dbReference type="EMBL" id="KAA6345982.1"/>
    </source>
</evidence>
<dbReference type="EMBL" id="SNRY01000147">
    <property type="protein sequence ID" value="KAA6345982.1"/>
    <property type="molecule type" value="Genomic_DNA"/>
</dbReference>